<name>A0ACC6AD84_9BACI</name>
<reference evidence="1" key="1">
    <citation type="submission" date="2022-05" db="EMBL/GenBank/DDBJ databases">
        <title>Comparative Genomics of Spacecraft Associated Microbes.</title>
        <authorList>
            <person name="Tran M.T."/>
            <person name="Wright A."/>
            <person name="Seuylemezian A."/>
            <person name="Eisen J."/>
            <person name="Coil D."/>
        </authorList>
    </citation>
    <scope>NUCLEOTIDE SEQUENCE</scope>
    <source>
        <strain evidence="1">FAIRING 10M-2.2</strain>
    </source>
</reference>
<dbReference type="EMBL" id="JAMBOP010000033">
    <property type="protein sequence ID" value="MCM3738012.1"/>
    <property type="molecule type" value="Genomic_DNA"/>
</dbReference>
<organism evidence="1 2">
    <name type="scientific">Bacillus cytotoxicus</name>
    <dbReference type="NCBI Taxonomy" id="580165"/>
    <lineage>
        <taxon>Bacteria</taxon>
        <taxon>Bacillati</taxon>
        <taxon>Bacillota</taxon>
        <taxon>Bacilli</taxon>
        <taxon>Bacillales</taxon>
        <taxon>Bacillaceae</taxon>
        <taxon>Bacillus</taxon>
        <taxon>Bacillus cereus group</taxon>
    </lineage>
</organism>
<gene>
    <name evidence="1" type="ORF">M3215_20035</name>
</gene>
<evidence type="ECO:0000313" key="1">
    <source>
        <dbReference type="EMBL" id="MCM3738012.1"/>
    </source>
</evidence>
<protein>
    <submittedName>
        <fullName evidence="1">PhzF family phenazine biosynthesis protein</fullName>
    </submittedName>
</protein>
<sequence length="296" mass="33256">MKLEKEFMVINSFSGENLTGNPAAVFFDPSGLDNQTLQNIAKQMNLVETVFVYPSDNADFLFRYFTPHKEVSLAGHPTIAACIALVNVKKIDPYKQNTYQIETQNGLREVVIEIIKNQVLVKMKQSSPKFISPLISKHIIANTLGIHETDIASNLPIQTIDLGVKYLVIAVNSLKALMSVKRDVQLLQELCENIGVREVQVFTFETYGKDFDFHTRNLCPREGIEDPACGMGNAAVGAYLAQNYYKNQEFIHLRAEQGTIVNMPCLIELFLSKKERNVELYIGGTGKKVVEGKFFI</sequence>
<accession>A0ACC6AD84</accession>
<dbReference type="Proteomes" id="UP001202289">
    <property type="component" value="Unassembled WGS sequence"/>
</dbReference>
<evidence type="ECO:0000313" key="2">
    <source>
        <dbReference type="Proteomes" id="UP001202289"/>
    </source>
</evidence>
<comment type="caution">
    <text evidence="1">The sequence shown here is derived from an EMBL/GenBank/DDBJ whole genome shotgun (WGS) entry which is preliminary data.</text>
</comment>
<proteinExistence type="predicted"/>
<keyword evidence="2" id="KW-1185">Reference proteome</keyword>